<accession>A0A8H4URX2</accession>
<dbReference type="GO" id="GO:0004410">
    <property type="term" value="F:homocitrate synthase activity"/>
    <property type="evidence" value="ECO:0007669"/>
    <property type="project" value="TreeGrafter"/>
</dbReference>
<feature type="domain" description="2-isopropylmalate synthase/homocitrate synthase post-catalytic" evidence="4">
    <location>
        <begin position="266"/>
        <end position="348"/>
    </location>
</feature>
<dbReference type="PANTHER" id="PTHR10277">
    <property type="entry name" value="HOMOCITRATE SYNTHASE-RELATED"/>
    <property type="match status" value="1"/>
</dbReference>
<dbReference type="PANTHER" id="PTHR10277:SF48">
    <property type="entry name" value="HOMOCITRATE SYNTHASE, CYTOSOLIC ISOZYME-RELATED"/>
    <property type="match status" value="1"/>
</dbReference>
<keyword evidence="1 2" id="KW-0808">Transferase</keyword>
<organism evidence="5 6">
    <name type="scientific">Fusarium zealandicum</name>
    <dbReference type="NCBI Taxonomy" id="1053134"/>
    <lineage>
        <taxon>Eukaryota</taxon>
        <taxon>Fungi</taxon>
        <taxon>Dikarya</taxon>
        <taxon>Ascomycota</taxon>
        <taxon>Pezizomycotina</taxon>
        <taxon>Sordariomycetes</taxon>
        <taxon>Hypocreomycetidae</taxon>
        <taxon>Hypocreales</taxon>
        <taxon>Nectriaceae</taxon>
        <taxon>Fusarium</taxon>
        <taxon>Fusarium staphyleae species complex</taxon>
    </lineage>
</organism>
<comment type="similarity">
    <text evidence="2">Belongs to the alpha-IPM synthase/homocitrate synthase family.</text>
</comment>
<dbReference type="OrthoDB" id="2015253at2759"/>
<keyword evidence="6" id="KW-1185">Reference proteome</keyword>
<protein>
    <recommendedName>
        <fullName evidence="7">Homocitrate synthase</fullName>
    </recommendedName>
</protein>
<proteinExistence type="inferred from homology"/>
<dbReference type="CDD" id="cd07948">
    <property type="entry name" value="DRE_TIM_HCS"/>
    <property type="match status" value="1"/>
</dbReference>
<dbReference type="Gene3D" id="3.20.20.70">
    <property type="entry name" value="Aldolase class I"/>
    <property type="match status" value="1"/>
</dbReference>
<dbReference type="SUPFAM" id="SSF51569">
    <property type="entry name" value="Aldolase"/>
    <property type="match status" value="1"/>
</dbReference>
<dbReference type="InterPro" id="IPR013785">
    <property type="entry name" value="Aldolase_TIM"/>
</dbReference>
<sequence>MSITGNSTTNPYSSVSDLLSNVRNFKVIESTLREGEQFANAYFSRETKIKMYVEAISGRLRSYLQARPQDTRCTLEDAKLACDCGVDGVDVVIGTSQFLREHSLGGKDMTAITKQALDVIGYIKSRGCEVRFSSEDSFRSDLVDLLSIYRAVNNAGVGRVGVADTVGCASPRQVYDLVRTLRGCVSTDIEVHNSFTALEAGATHVDTSVLGIGERNGICPLGALLARMMPTSRDYILSKYKLHQLKAIEDYVAEAVEINVPFNNPITGFCAFTHKAGIHAKAILNSPATYEILKPEDFGLSRQVVLSPPRMLTGWNAIKSRVDQLGLKMTDDQIKEVTLKIKQMADLKMMTLDESDALIRSFHFELQNEEDGQNGTNGESVEKVAV</sequence>
<evidence type="ECO:0008006" key="7">
    <source>
        <dbReference type="Google" id="ProtNLM"/>
    </source>
</evidence>
<dbReference type="InterPro" id="IPR048253">
    <property type="entry name" value="DRE_TIM_HCS_fun_bact"/>
</dbReference>
<evidence type="ECO:0000259" key="4">
    <source>
        <dbReference type="Pfam" id="PF22617"/>
    </source>
</evidence>
<dbReference type="Pfam" id="PF00682">
    <property type="entry name" value="HMGL-like"/>
    <property type="match status" value="1"/>
</dbReference>
<dbReference type="GO" id="GO:0005739">
    <property type="term" value="C:mitochondrion"/>
    <property type="evidence" value="ECO:0007669"/>
    <property type="project" value="TreeGrafter"/>
</dbReference>
<dbReference type="GO" id="GO:0019878">
    <property type="term" value="P:lysine biosynthetic process via aminoadipic acid"/>
    <property type="evidence" value="ECO:0007669"/>
    <property type="project" value="TreeGrafter"/>
</dbReference>
<dbReference type="Pfam" id="PF22617">
    <property type="entry name" value="HCS_D2"/>
    <property type="match status" value="1"/>
</dbReference>
<dbReference type="PROSITE" id="PS00815">
    <property type="entry name" value="AIPM_HOMOCIT_SYNTH_1"/>
    <property type="match status" value="1"/>
</dbReference>
<evidence type="ECO:0000313" key="5">
    <source>
        <dbReference type="EMBL" id="KAF4982131.1"/>
    </source>
</evidence>
<dbReference type="EMBL" id="JABEYC010000133">
    <property type="protein sequence ID" value="KAF4982131.1"/>
    <property type="molecule type" value="Genomic_DNA"/>
</dbReference>
<comment type="caution">
    <text evidence="5">The sequence shown here is derived from an EMBL/GenBank/DDBJ whole genome shotgun (WGS) entry which is preliminary data.</text>
</comment>
<evidence type="ECO:0000259" key="3">
    <source>
        <dbReference type="Pfam" id="PF00682"/>
    </source>
</evidence>
<evidence type="ECO:0000313" key="6">
    <source>
        <dbReference type="Proteomes" id="UP000635477"/>
    </source>
</evidence>
<evidence type="ECO:0000256" key="1">
    <source>
        <dbReference type="ARBA" id="ARBA00022679"/>
    </source>
</evidence>
<dbReference type="InterPro" id="IPR002034">
    <property type="entry name" value="AIPM/Hcit_synth_CS"/>
</dbReference>
<gene>
    <name evidence="5" type="ORF">FZEAL_2191</name>
</gene>
<dbReference type="InterPro" id="IPR054691">
    <property type="entry name" value="LeuA/HCS_post-cat"/>
</dbReference>
<feature type="domain" description="Pyruvate carboxyltransferase" evidence="3">
    <location>
        <begin position="71"/>
        <end position="252"/>
    </location>
</feature>
<reference evidence="5" key="1">
    <citation type="journal article" date="2020" name="BMC Genomics">
        <title>Correction to: Identification and distribution of gene clusters required for synthesis of sphingolipid metabolism inhibitors in diverse species of the filamentous fungus Fusarium.</title>
        <authorList>
            <person name="Kim H.S."/>
            <person name="Lohmar J.M."/>
            <person name="Busman M."/>
            <person name="Brown D.W."/>
            <person name="Naumann T.A."/>
            <person name="Divon H.H."/>
            <person name="Lysoe E."/>
            <person name="Uhlig S."/>
            <person name="Proctor R.H."/>
        </authorList>
    </citation>
    <scope>NUCLEOTIDE SEQUENCE</scope>
    <source>
        <strain evidence="5">NRRL 22465</strain>
    </source>
</reference>
<dbReference type="Gene3D" id="1.10.238.260">
    <property type="match status" value="1"/>
</dbReference>
<dbReference type="AlphaFoldDB" id="A0A8H4URX2"/>
<dbReference type="InterPro" id="IPR000891">
    <property type="entry name" value="PYR_CT"/>
</dbReference>
<name>A0A8H4URX2_9HYPO</name>
<evidence type="ECO:0000256" key="2">
    <source>
        <dbReference type="RuleBase" id="RU003523"/>
    </source>
</evidence>
<reference evidence="5" key="2">
    <citation type="submission" date="2020-05" db="EMBL/GenBank/DDBJ databases">
        <authorList>
            <person name="Kim H.-S."/>
            <person name="Proctor R.H."/>
            <person name="Brown D.W."/>
        </authorList>
    </citation>
    <scope>NUCLEOTIDE SEQUENCE</scope>
    <source>
        <strain evidence="5">NRRL 22465</strain>
    </source>
</reference>
<dbReference type="Proteomes" id="UP000635477">
    <property type="component" value="Unassembled WGS sequence"/>
</dbReference>
<dbReference type="InterPro" id="IPR050073">
    <property type="entry name" value="2-IPM_HCS-like"/>
</dbReference>
<dbReference type="FunFam" id="1.10.238.260:FF:000002">
    <property type="entry name" value="Homocitrate synthase, mitochondrial"/>
    <property type="match status" value="1"/>
</dbReference>